<evidence type="ECO:0000256" key="6">
    <source>
        <dbReference type="SAM" id="MobiDB-lite"/>
    </source>
</evidence>
<feature type="compositionally biased region" description="Low complexity" evidence="6">
    <location>
        <begin position="36"/>
        <end position="63"/>
    </location>
</feature>
<organism evidence="10">
    <name type="scientific">Neospora caninum (strain Liverpool)</name>
    <dbReference type="NCBI Taxonomy" id="572307"/>
    <lineage>
        <taxon>Eukaryota</taxon>
        <taxon>Sar</taxon>
        <taxon>Alveolata</taxon>
        <taxon>Apicomplexa</taxon>
        <taxon>Conoidasida</taxon>
        <taxon>Coccidia</taxon>
        <taxon>Eucoccidiorida</taxon>
        <taxon>Eimeriorina</taxon>
        <taxon>Sarcocystidae</taxon>
        <taxon>Neospora</taxon>
    </lineage>
</organism>
<dbReference type="EMBL" id="LN714485">
    <property type="protein sequence ID" value="CEL69291.1"/>
    <property type="molecule type" value="Genomic_DNA"/>
</dbReference>
<keyword evidence="7" id="KW-0472">Membrane</keyword>
<feature type="compositionally biased region" description="Basic and acidic residues" evidence="6">
    <location>
        <begin position="685"/>
        <end position="712"/>
    </location>
</feature>
<evidence type="ECO:0000256" key="5">
    <source>
        <dbReference type="ARBA" id="ARBA00023049"/>
    </source>
</evidence>
<keyword evidence="5" id="KW-0482">Metalloprotease</keyword>
<feature type="transmembrane region" description="Helical" evidence="7">
    <location>
        <begin position="1653"/>
        <end position="1670"/>
    </location>
</feature>
<dbReference type="GO" id="GO:0046872">
    <property type="term" value="F:metal ion binding"/>
    <property type="evidence" value="ECO:0007669"/>
    <property type="project" value="InterPro"/>
</dbReference>
<comment type="similarity">
    <text evidence="1">Belongs to the peptidase M16 family.</text>
</comment>
<keyword evidence="4" id="KW-0862">Zinc</keyword>
<sequence length="1675" mass="183628">MAPPSRSSQEKSKKHATGESSRPSRGNHSRHRNRGHNGSSRRASVPAGQDSAASPAGPSGLAPDNVPAPVSSTPLEELRPSPTAPASQHPASASLPAHPASGGKAWQRKSTDTTAGDAGKLTRVDGTTQDAVPPKDANDLASRTPPQAVSPKPTDGTPEADHPSDSMPGLSMPGTSSHLSPETNQKSDLSFQTASALTTSGLSSSPLRSPMPSPDPSLFFDDQAAVATPATPASSLVCTPEPGLSASSAAAFLGPCRSEAASPAPGVSASEPLQGAFPLNGEAALLQHAAKNGISIDPSPAPAASPLPEQPNVAPDAPESEGAKNSSLCFVAADPSDALGGGRPSPRPLDAREESVLDERGQEKALNGMGSTTRLHGGKLDEDCVSDSSVLRPRSASESPAVLPFPNGDALSVSTRAFHDALAAVAPLPLSFWPSLRLGRLANGLEYRILQHSFPAHKIAAHLVVHVGSVHEEENEQGLAHLLEHCVFQGTEKFPSAALVRRELGALGMSFGGDLNAYTDFHHTAYTLHSPVETPPALAEARTEDDTLDDAGEKTNLERCLVLLRELVFAPLLEDGEPLEAERRAVLSEEQLRHSVQYRVEKKMYEHLHRNNKLARRFPIGLTEQVKRMTAEDLRRFKRRWYRPANAVLLVVADLDADLIVEMAENIFSPVPPDGVFRLTGAAARQREGGTEAASRETQAETEKEDAQETGHETVHRFVHGRESPQDAIAWAQAGAQLAKPGGACLPRHPDVYEAATPRELVFQHHLLRGLVVVIAGKEELSPLRTMQDFFTTLVDTCISCIFHTRLNDRELARRDPLFLSASWSYSNSTRENCAWNVLTIAAANLKTWPDAVHEAIEQIAALCRFGVDKAELDWVLKSLRKNYRDSMTQQDCQDAETLVDEIVETLTTGCILLSRTQEYEAFEALAAFITPQVIQARCQEVFYHIVHFFDAYRGSAETPRASLFVYGPTHECTDEDLALRFTSSLTPTQSPLVSRGNTVGSELVPQGSSPQARGRVLRSGSHSNFIVVPAANATEESPEGDAEEGVAFLVTAEEVETAVAKALRTRPEHVQFHLPDSLLDRDQLDAYLLENPPKFVLPLMRNRWKLHGPSREEVLAKFAETDGFRDEETETQFWRFENGASVNAKSTDFEPSRCQVRLFFFGGELMARGDERQLLDLGIRTLMDGGVAGHLQKSVDKLCAMWGIYVSPQVEPEGVSLTVTFDAAQEEALDHAFELIHSYLEHPSWSEDVFERQKQFMKTSYEMSLANLDFLSSVALTYQLYPHDRRWVPANSAQLQSYTLEQAKAAVERQLQPHLLEVCVVGEFKMEELKGVAARYIGSLKAKALGASLSRQKFEEEGVVDGLAPLQPFTQTKLITPFLEEKQRAERCSVTVALRGFGRYDFSKTGNQASFKQSPSYRFRVWRYIEEIMNNRLHDEMREKRQLGYSFSCHTAALEFQDVGVILFGATPLPAFAAKSWNALCAVIRDLCTTKPPRKDEYLAARQVVTSGFSTSFKTNEYWMALLFGLQLPTSPKDIDSIKRIPEFYEKVTETDILEVMRETLFASPMISCIAISGPREIKELLGRLERAVKAKLAKQLPETNDSFPQLRWEETPTWEEDLPVDAERAGASSRFSLSPSALVSSISRCLKKKETWLLLGAAAAAGALVWTLRSRRR</sequence>
<dbReference type="PANTHER" id="PTHR43690:SF33">
    <property type="entry name" value="STROMAL PROCESSING PEPTIDASE, CHLOROPLASTIC"/>
    <property type="match status" value="1"/>
</dbReference>
<evidence type="ECO:0000256" key="3">
    <source>
        <dbReference type="ARBA" id="ARBA00022801"/>
    </source>
</evidence>
<dbReference type="InterPro" id="IPR007863">
    <property type="entry name" value="Peptidase_M16_C"/>
</dbReference>
<evidence type="ECO:0000256" key="1">
    <source>
        <dbReference type="ARBA" id="ARBA00007261"/>
    </source>
</evidence>
<keyword evidence="7" id="KW-1133">Transmembrane helix</keyword>
<dbReference type="GO" id="GO:0006508">
    <property type="term" value="P:proteolysis"/>
    <property type="evidence" value="ECO:0007669"/>
    <property type="project" value="UniProtKB-KW"/>
</dbReference>
<feature type="domain" description="Peptidase M16 C-terminal" evidence="9">
    <location>
        <begin position="1299"/>
        <end position="1496"/>
    </location>
</feature>
<keyword evidence="2" id="KW-0645">Protease</keyword>
<dbReference type="PANTHER" id="PTHR43690">
    <property type="entry name" value="NARDILYSIN"/>
    <property type="match status" value="1"/>
</dbReference>
<protein>
    <submittedName>
        <fullName evidence="10">M16 family peptidase, putative</fullName>
    </submittedName>
</protein>
<dbReference type="Pfam" id="PF00675">
    <property type="entry name" value="Peptidase_M16"/>
    <property type="match status" value="1"/>
</dbReference>
<dbReference type="GO" id="GO:0008237">
    <property type="term" value="F:metallopeptidase activity"/>
    <property type="evidence" value="ECO:0007669"/>
    <property type="project" value="UniProtKB-KW"/>
</dbReference>
<feature type="compositionally biased region" description="Pro residues" evidence="6">
    <location>
        <begin position="299"/>
        <end position="309"/>
    </location>
</feature>
<evidence type="ECO:0000256" key="4">
    <source>
        <dbReference type="ARBA" id="ARBA00022833"/>
    </source>
</evidence>
<keyword evidence="3" id="KW-0378">Hydrolase</keyword>
<evidence type="ECO:0000313" key="10">
    <source>
        <dbReference type="EMBL" id="CEL69291.1"/>
    </source>
</evidence>
<dbReference type="Pfam" id="PF05193">
    <property type="entry name" value="Peptidase_M16_C"/>
    <property type="match status" value="2"/>
</dbReference>
<dbReference type="Gene3D" id="3.30.830.10">
    <property type="entry name" value="Metalloenzyme, LuxS/M16 peptidase-like"/>
    <property type="match status" value="4"/>
</dbReference>
<feature type="domain" description="Peptidase M16 N-terminal" evidence="8">
    <location>
        <begin position="449"/>
        <end position="616"/>
    </location>
</feature>
<gene>
    <name evidence="10" type="ORF">BN1204_050050</name>
</gene>
<feature type="region of interest" description="Disordered" evidence="6">
    <location>
        <begin position="990"/>
        <end position="1016"/>
    </location>
</feature>
<feature type="region of interest" description="Disordered" evidence="6">
    <location>
        <begin position="684"/>
        <end position="712"/>
    </location>
</feature>
<dbReference type="InterPro" id="IPR011249">
    <property type="entry name" value="Metalloenz_LuxS/M16"/>
</dbReference>
<evidence type="ECO:0000259" key="9">
    <source>
        <dbReference type="Pfam" id="PF05193"/>
    </source>
</evidence>
<feature type="compositionally biased region" description="Polar residues" evidence="6">
    <location>
        <begin position="990"/>
        <end position="1012"/>
    </location>
</feature>
<feature type="compositionally biased region" description="Low complexity" evidence="6">
    <location>
        <begin position="195"/>
        <end position="208"/>
    </location>
</feature>
<evidence type="ECO:0000259" key="8">
    <source>
        <dbReference type="Pfam" id="PF00675"/>
    </source>
</evidence>
<keyword evidence="7" id="KW-0812">Transmembrane</keyword>
<feature type="region of interest" description="Disordered" evidence="6">
    <location>
        <begin position="1"/>
        <end position="224"/>
    </location>
</feature>
<name>A0A0F7UJT1_NEOCL</name>
<feature type="compositionally biased region" description="Basic residues" evidence="6">
    <location>
        <begin position="25"/>
        <end position="35"/>
    </location>
</feature>
<evidence type="ECO:0000256" key="2">
    <source>
        <dbReference type="ARBA" id="ARBA00022670"/>
    </source>
</evidence>
<feature type="domain" description="Peptidase M16 C-terminal" evidence="9">
    <location>
        <begin position="629"/>
        <end position="874"/>
    </location>
</feature>
<dbReference type="InterPro" id="IPR050626">
    <property type="entry name" value="Peptidase_M16"/>
</dbReference>
<dbReference type="InterPro" id="IPR011765">
    <property type="entry name" value="Pept_M16_N"/>
</dbReference>
<feature type="region of interest" description="Disordered" evidence="6">
    <location>
        <begin position="290"/>
        <end position="356"/>
    </location>
</feature>
<feature type="compositionally biased region" description="Polar residues" evidence="6">
    <location>
        <begin position="173"/>
        <end position="194"/>
    </location>
</feature>
<reference evidence="10" key="1">
    <citation type="journal article" date="2015" name="PLoS ONE">
        <title>Comprehensive Evaluation of Toxoplasma gondii VEG and Neospora caninum LIV Genomes with Tachyzoite Stage Transcriptome and Proteome Defines Novel Transcript Features.</title>
        <authorList>
            <person name="Ramaprasad A."/>
            <person name="Mourier T."/>
            <person name="Naeem R."/>
            <person name="Malas T.B."/>
            <person name="Moussa E."/>
            <person name="Panigrahi A."/>
            <person name="Vermont S.J."/>
            <person name="Otto T.D."/>
            <person name="Wastling J."/>
            <person name="Pain A."/>
        </authorList>
    </citation>
    <scope>NUCLEOTIDE SEQUENCE</scope>
    <source>
        <strain evidence="10">Liverpool</strain>
    </source>
</reference>
<feature type="compositionally biased region" description="Low complexity" evidence="6">
    <location>
        <begin position="80"/>
        <end position="101"/>
    </location>
</feature>
<dbReference type="SUPFAM" id="SSF63411">
    <property type="entry name" value="LuxS/MPP-like metallohydrolase"/>
    <property type="match status" value="3"/>
</dbReference>
<evidence type="ECO:0000256" key="7">
    <source>
        <dbReference type="SAM" id="Phobius"/>
    </source>
</evidence>
<proteinExistence type="inferred from homology"/>
<accession>A0A0F7UJT1</accession>